<sequence>MATLLHDIGTSFKPQTLISTIKSTVTHTVDNIVGKQDTALNFANTDGTVTLEDILSLSRVTQIDKQLKAEEEPPTTDEMIELLEPFSHEEFNPHYYVNTILDKSKYDKRMEKKLLNFDKANLRVFNRFTNNEKDNQEKDNQEYELNDDDDLDDPISPSSPTAVGAANSKFLENNSNNNLKEQLLNPGKKLVKKAVQTTKNIAKEVTVAGHEAETIISGKKFQMIQQEKITKISKNISGHNEKVLRKMEQVVSSNLITDVYNHYGFFIQTSKHIEKMDGELVELGNLWNEMKSTVGDALVSLNSTSTLMGELSNSFKSKGKSTNSSQSESELKDKVMTKIKDINNDFYNALQIRDFESSIQLYDLGRNIVEQFMTDPTMKKSKEDIEDDTESEVEIVEKFQQTAQRFVEVLLIELVNSRSPSYSELVVKYLTILNNKEESISVYLDAQSKMIDEVLSHISIGDPLALSEELSARFFNAVAKVCENYIIIFGDGLKKETSKSVEEEPSSNPGNLSSRHRNTANNTAKVSEKAAQLLSNIPHGAHNSGFINWVVTQTIEKFCMKFKKGIGPVLKMDFKKMTQALTIAFRNSQKMNIQGLSVQHLLTEFFRRDLEVSIQHFMDLKASHLTELVTNESWKGFNYAWDSHSPNLTTSSSANNSSLVFITDSGKYLYKFANEYVEYLKPVANVFLYQAAVNPVKDMLEEYILDIFKMANTHLSDQQFCCMICNLSSVRYHLLPKFFEKMKQLFGIEMVQFSLFLKSTHDINQKIIERFCDNRIAIIMDQMKLGEPKNYPLHTLYSPSTTAEGLSSTDLGKLVVSSSVTKFVSYVKKSQSMFESFPQLQKQPIAAKLLELYFKHMLEIPFFWNLLENKKIDPELKVNPINVLQLNSMILDLVFIEIVCNPIMDENLRKGCETLKTKMVSKYCALNGIESSAVLKEDSYFALIVKKLSQENDSVAQLIKFFKDFYEGKDTSSPYSNNSSPSISSRTTERPSSSANTRNNNNTVTSTSTISSRSNNNTNNNSTASSTASSSNTATSSSPTTSSTTTATRTRTRRF</sequence>
<feature type="compositionally biased region" description="Low complexity" evidence="4">
    <location>
        <begin position="971"/>
        <end position="1049"/>
    </location>
</feature>
<dbReference type="VEuPathDB" id="AmoebaDB:NAEGRDRAFT_47431"/>
<accession>D2V845</accession>
<keyword evidence="2" id="KW-0813">Transport</keyword>
<dbReference type="Proteomes" id="UP000006671">
    <property type="component" value="Unassembled WGS sequence"/>
</dbReference>
<dbReference type="GO" id="GO:0000145">
    <property type="term" value="C:exocyst"/>
    <property type="evidence" value="ECO:0007669"/>
    <property type="project" value="InterPro"/>
</dbReference>
<evidence type="ECO:0000256" key="2">
    <source>
        <dbReference type="ARBA" id="ARBA00022448"/>
    </source>
</evidence>
<feature type="region of interest" description="Disordered" evidence="4">
    <location>
        <begin position="971"/>
        <end position="1055"/>
    </location>
</feature>
<dbReference type="GO" id="GO:0006887">
    <property type="term" value="P:exocytosis"/>
    <property type="evidence" value="ECO:0007669"/>
    <property type="project" value="UniProtKB-KW"/>
</dbReference>
<protein>
    <submittedName>
        <fullName evidence="5">Predicted protein</fullName>
    </submittedName>
</protein>
<dbReference type="GO" id="GO:0008104">
    <property type="term" value="P:intracellular protein localization"/>
    <property type="evidence" value="ECO:0007669"/>
    <property type="project" value="TreeGrafter"/>
</dbReference>
<feature type="region of interest" description="Disordered" evidence="4">
    <location>
        <begin position="499"/>
        <end position="525"/>
    </location>
</feature>
<gene>
    <name evidence="5" type="ORF">NAEGRDRAFT_47431</name>
</gene>
<reference evidence="5 6" key="1">
    <citation type="journal article" date="2010" name="Cell">
        <title>The genome of Naegleria gruberi illuminates early eukaryotic versatility.</title>
        <authorList>
            <person name="Fritz-Laylin L.K."/>
            <person name="Prochnik S.E."/>
            <person name="Ginger M.L."/>
            <person name="Dacks J.B."/>
            <person name="Carpenter M.L."/>
            <person name="Field M.C."/>
            <person name="Kuo A."/>
            <person name="Paredez A."/>
            <person name="Chapman J."/>
            <person name="Pham J."/>
            <person name="Shu S."/>
            <person name="Neupane R."/>
            <person name="Cipriano M."/>
            <person name="Mancuso J."/>
            <person name="Tu H."/>
            <person name="Salamov A."/>
            <person name="Lindquist E."/>
            <person name="Shapiro H."/>
            <person name="Lucas S."/>
            <person name="Grigoriev I.V."/>
            <person name="Cande W.Z."/>
            <person name="Fulton C."/>
            <person name="Rokhsar D.S."/>
            <person name="Dawson S.C."/>
        </authorList>
    </citation>
    <scope>NUCLEOTIDE SEQUENCE [LARGE SCALE GENOMIC DNA]</scope>
    <source>
        <strain evidence="5 6">NEG-M</strain>
    </source>
</reference>
<dbReference type="RefSeq" id="XP_002679859.1">
    <property type="nucleotide sequence ID" value="XM_002679813.1"/>
</dbReference>
<evidence type="ECO:0000313" key="6">
    <source>
        <dbReference type="Proteomes" id="UP000006671"/>
    </source>
</evidence>
<evidence type="ECO:0000256" key="1">
    <source>
        <dbReference type="ARBA" id="ARBA00007210"/>
    </source>
</evidence>
<keyword evidence="3" id="KW-0268">Exocytosis</keyword>
<name>D2V845_NAEGR</name>
<dbReference type="EMBL" id="GG738856">
    <property type="protein sequence ID" value="EFC47115.1"/>
    <property type="molecule type" value="Genomic_DNA"/>
</dbReference>
<dbReference type="SUPFAM" id="SSF74788">
    <property type="entry name" value="Cullin repeat-like"/>
    <property type="match status" value="1"/>
</dbReference>
<dbReference type="PANTHER" id="PTHR21426:SF12">
    <property type="entry name" value="EXOCYST COMPLEX COMPONENT 8"/>
    <property type="match status" value="1"/>
</dbReference>
<evidence type="ECO:0000256" key="3">
    <source>
        <dbReference type="ARBA" id="ARBA00022483"/>
    </source>
</evidence>
<dbReference type="OrthoDB" id="642193at2759"/>
<dbReference type="InterPro" id="IPR033961">
    <property type="entry name" value="Exo84"/>
</dbReference>
<dbReference type="GO" id="GO:0006893">
    <property type="term" value="P:Golgi to plasma membrane transport"/>
    <property type="evidence" value="ECO:0007669"/>
    <property type="project" value="TreeGrafter"/>
</dbReference>
<feature type="compositionally biased region" description="Polar residues" evidence="4">
    <location>
        <begin position="506"/>
        <end position="525"/>
    </location>
</feature>
<dbReference type="AlphaFoldDB" id="D2V845"/>
<evidence type="ECO:0000313" key="5">
    <source>
        <dbReference type="EMBL" id="EFC47115.1"/>
    </source>
</evidence>
<feature type="compositionally biased region" description="Acidic residues" evidence="4">
    <location>
        <begin position="142"/>
        <end position="153"/>
    </location>
</feature>
<keyword evidence="6" id="KW-1185">Reference proteome</keyword>
<proteinExistence type="inferred from homology"/>
<comment type="similarity">
    <text evidence="1">Belongs to the EXO84 family.</text>
</comment>
<feature type="compositionally biased region" description="Basic and acidic residues" evidence="4">
    <location>
        <begin position="130"/>
        <end position="141"/>
    </location>
</feature>
<dbReference type="GeneID" id="8861292"/>
<organism evidence="6">
    <name type="scientific">Naegleria gruberi</name>
    <name type="common">Amoeba</name>
    <dbReference type="NCBI Taxonomy" id="5762"/>
    <lineage>
        <taxon>Eukaryota</taxon>
        <taxon>Discoba</taxon>
        <taxon>Heterolobosea</taxon>
        <taxon>Tetramitia</taxon>
        <taxon>Eutetramitia</taxon>
        <taxon>Vahlkampfiidae</taxon>
        <taxon>Naegleria</taxon>
    </lineage>
</organism>
<feature type="region of interest" description="Disordered" evidence="4">
    <location>
        <begin position="128"/>
        <end position="163"/>
    </location>
</feature>
<evidence type="ECO:0000256" key="4">
    <source>
        <dbReference type="SAM" id="MobiDB-lite"/>
    </source>
</evidence>
<dbReference type="PANTHER" id="PTHR21426">
    <property type="entry name" value="EXOCYST COMPLEX COMPONENT 8"/>
    <property type="match status" value="1"/>
</dbReference>
<dbReference type="InParanoid" id="D2V845"/>
<dbReference type="KEGG" id="ngr:NAEGRDRAFT_47431"/>
<dbReference type="InterPro" id="IPR016159">
    <property type="entry name" value="Cullin_repeat-like_dom_sf"/>
</dbReference>
<dbReference type="OMA" id="SGFINWV"/>